<dbReference type="OrthoDB" id="9036115at2"/>
<dbReference type="Proteomes" id="UP000294480">
    <property type="component" value="Unassembled WGS sequence"/>
</dbReference>
<dbReference type="InterPro" id="IPR009492">
    <property type="entry name" value="TniQ"/>
</dbReference>
<reference evidence="2 3" key="1">
    <citation type="submission" date="2019-03" db="EMBL/GenBank/DDBJ databases">
        <title>Genomic Encyclopedia of Type Strains, Phase IV (KMG-IV): sequencing the most valuable type-strain genomes for metagenomic binning, comparative biology and taxonomic classification.</title>
        <authorList>
            <person name="Goeker M."/>
        </authorList>
    </citation>
    <scope>NUCLEOTIDE SEQUENCE [LARGE SCALE GENOMIC DNA]</scope>
    <source>
        <strain evidence="2 3">DSM 102852</strain>
    </source>
</reference>
<keyword evidence="3" id="KW-1185">Reference proteome</keyword>
<dbReference type="AlphaFoldDB" id="A0A4R6Y9N7"/>
<sequence length="342" mass="40998">MSLWPIHPQPYPDELLSSWLVRTAHANGLKVQTFCHLEFDQRYEVWNRDIDRLAPDWLLHTIQAKTGLSRQKILNTTLLAYQRKLYDKYRTSGQLPWITTLQIYHRKRRGHGLQFCPQCLANDDEPYFRKSWRTALHTFCPEHMILMHDRCPACGEGVAFYRQELRKPNEFQFNSLNICWQCQFDLSKADVQKVDVWDKQVFNDWHNVLLNLSDTPIPIVQEMRDQLKITHHFMTVLFSPRLAPKLQAYLCAQTGQNHQEIRKNESRTSWESHSVIDRHHMLRLCWWLMGDYPNRLLSAWRDKAIRYNHMLKDFKNPPAQYKKILKQLNRNTNSTLYQLRKL</sequence>
<evidence type="ECO:0000313" key="3">
    <source>
        <dbReference type="Proteomes" id="UP000294480"/>
    </source>
</evidence>
<comment type="caution">
    <text evidence="2">The sequence shown here is derived from an EMBL/GenBank/DDBJ whole genome shotgun (WGS) entry which is preliminary data.</text>
</comment>
<evidence type="ECO:0000259" key="1">
    <source>
        <dbReference type="Pfam" id="PF06527"/>
    </source>
</evidence>
<organism evidence="2 3">
    <name type="scientific">Hydromonas duriensis</name>
    <dbReference type="NCBI Taxonomy" id="1527608"/>
    <lineage>
        <taxon>Bacteria</taxon>
        <taxon>Pseudomonadati</taxon>
        <taxon>Pseudomonadota</taxon>
        <taxon>Betaproteobacteria</taxon>
        <taxon>Burkholderiales</taxon>
        <taxon>Burkholderiaceae</taxon>
        <taxon>Hydromonas</taxon>
    </lineage>
</organism>
<gene>
    <name evidence="2" type="ORF">DFR44_10540</name>
</gene>
<dbReference type="EMBL" id="SNZE01000005">
    <property type="protein sequence ID" value="TDR32157.1"/>
    <property type="molecule type" value="Genomic_DNA"/>
</dbReference>
<feature type="domain" description="TniQ" evidence="1">
    <location>
        <begin position="5"/>
        <end position="145"/>
    </location>
</feature>
<name>A0A4R6Y9N7_9BURK</name>
<proteinExistence type="predicted"/>
<protein>
    <submittedName>
        <fullName evidence="2">TniQ protein</fullName>
    </submittedName>
</protein>
<evidence type="ECO:0000313" key="2">
    <source>
        <dbReference type="EMBL" id="TDR32157.1"/>
    </source>
</evidence>
<dbReference type="Pfam" id="PF06527">
    <property type="entry name" value="TniQ"/>
    <property type="match status" value="1"/>
</dbReference>
<dbReference type="RefSeq" id="WP_133619315.1">
    <property type="nucleotide sequence ID" value="NZ_SNZE01000005.1"/>
</dbReference>
<accession>A0A4R6Y9N7</accession>